<feature type="compositionally biased region" description="Basic and acidic residues" evidence="1">
    <location>
        <begin position="161"/>
        <end position="179"/>
    </location>
</feature>
<feature type="region of interest" description="Disordered" evidence="1">
    <location>
        <begin position="151"/>
        <end position="201"/>
    </location>
</feature>
<feature type="chain" id="PRO_5030889911" evidence="3">
    <location>
        <begin position="24"/>
        <end position="356"/>
    </location>
</feature>
<gene>
    <name evidence="4" type="ORF">POBO1169_LOCUS14351</name>
</gene>
<evidence type="ECO:0000256" key="2">
    <source>
        <dbReference type="SAM" id="Phobius"/>
    </source>
</evidence>
<feature type="signal peptide" evidence="3">
    <location>
        <begin position="1"/>
        <end position="23"/>
    </location>
</feature>
<reference evidence="4" key="1">
    <citation type="submission" date="2021-01" db="EMBL/GenBank/DDBJ databases">
        <authorList>
            <person name="Corre E."/>
            <person name="Pelletier E."/>
            <person name="Niang G."/>
            <person name="Scheremetjew M."/>
            <person name="Finn R."/>
            <person name="Kale V."/>
            <person name="Holt S."/>
            <person name="Cochrane G."/>
            <person name="Meng A."/>
            <person name="Brown T."/>
            <person name="Cohen L."/>
        </authorList>
    </citation>
    <scope>NUCLEOTIDE SEQUENCE</scope>
    <source>
        <strain evidence="4">CCMP722</strain>
    </source>
</reference>
<dbReference type="AlphaFoldDB" id="A0A7S0RK15"/>
<organism evidence="4">
    <name type="scientific">Pyramimonas obovata</name>
    <dbReference type="NCBI Taxonomy" id="1411642"/>
    <lineage>
        <taxon>Eukaryota</taxon>
        <taxon>Viridiplantae</taxon>
        <taxon>Chlorophyta</taxon>
        <taxon>Pyramimonadophyceae</taxon>
        <taxon>Pyramimonadales</taxon>
        <taxon>Pyramimonadaceae</taxon>
        <taxon>Pyramimonas</taxon>
        <taxon>Pyramimonas incertae sedis</taxon>
    </lineage>
</organism>
<feature type="transmembrane region" description="Helical" evidence="2">
    <location>
        <begin position="209"/>
        <end position="229"/>
    </location>
</feature>
<evidence type="ECO:0000313" key="4">
    <source>
        <dbReference type="EMBL" id="CAD8679019.1"/>
    </source>
</evidence>
<evidence type="ECO:0000256" key="1">
    <source>
        <dbReference type="SAM" id="MobiDB-lite"/>
    </source>
</evidence>
<keyword evidence="2" id="KW-0812">Transmembrane</keyword>
<evidence type="ECO:0000256" key="3">
    <source>
        <dbReference type="SAM" id="SignalP"/>
    </source>
</evidence>
<dbReference type="EMBL" id="HBFA01028380">
    <property type="protein sequence ID" value="CAD8679019.1"/>
    <property type="molecule type" value="Transcribed_RNA"/>
</dbReference>
<keyword evidence="2" id="KW-0472">Membrane</keyword>
<keyword evidence="2" id="KW-1133">Transmembrane helix</keyword>
<name>A0A7S0RK15_9CHLO</name>
<keyword evidence="3" id="KW-0732">Signal</keyword>
<sequence length="356" mass="38167">MRDFLMLFKLALVCGLCAVSVQAGGSRDPIAREAAQKANTFVRILVAARCPSQSNKVQNFLLGKAAPAQVPTTFSDLAEKVGEEKALTMAEELCEGAADDKGIVAYNGVTFRDASNLGAALSQVQTKAHLKKAEEEAFIVAEKAFHEALKAQQIQQQKQGMENETKGEQGDESRGDELRQSLNRLPMGPSGTAAPEEHSEEAAHSGTSILFIMFLLVLIGGGIGLAVYVRVLKSRNGGELPPQWAQARDVTGHALQQASAALAVVAEKVSALIAAYREGAPNKSNIAEKLMAMQMKADNEGGVKALAQQALAPKREKSDLDDKVTSMYAKIKQKLHDKGTVLSEQSDILKMEEARP</sequence>
<protein>
    <submittedName>
        <fullName evidence="4">Uncharacterized protein</fullName>
    </submittedName>
</protein>
<proteinExistence type="predicted"/>
<accession>A0A7S0RK15</accession>